<dbReference type="RefSeq" id="WP_387416151.1">
    <property type="nucleotide sequence ID" value="NZ_JBIASD010000025.1"/>
</dbReference>
<accession>A0ABW6SY39</accession>
<reference evidence="1 2" key="1">
    <citation type="submission" date="2024-10" db="EMBL/GenBank/DDBJ databases">
        <title>The Natural Products Discovery Center: Release of the First 8490 Sequenced Strains for Exploring Actinobacteria Biosynthetic Diversity.</title>
        <authorList>
            <person name="Kalkreuter E."/>
            <person name="Kautsar S.A."/>
            <person name="Yang D."/>
            <person name="Bader C.D."/>
            <person name="Teijaro C.N."/>
            <person name="Fluegel L."/>
            <person name="Davis C.M."/>
            <person name="Simpson J.R."/>
            <person name="Lauterbach L."/>
            <person name="Steele A.D."/>
            <person name="Gui C."/>
            <person name="Meng S."/>
            <person name="Li G."/>
            <person name="Viehrig K."/>
            <person name="Ye F."/>
            <person name="Su P."/>
            <person name="Kiefer A.F."/>
            <person name="Nichols A."/>
            <person name="Cepeda A.J."/>
            <person name="Yan W."/>
            <person name="Fan B."/>
            <person name="Jiang Y."/>
            <person name="Adhikari A."/>
            <person name="Zheng C.-J."/>
            <person name="Schuster L."/>
            <person name="Cowan T.M."/>
            <person name="Smanski M.J."/>
            <person name="Chevrette M.G."/>
            <person name="De Carvalho L.P.S."/>
            <person name="Shen B."/>
        </authorList>
    </citation>
    <scope>NUCLEOTIDE SEQUENCE [LARGE SCALE GENOMIC DNA]</scope>
    <source>
        <strain evidence="1 2">NPDC002173</strain>
    </source>
</reference>
<name>A0ABW6SY39_9ACTN</name>
<dbReference type="Proteomes" id="UP001602013">
    <property type="component" value="Unassembled WGS sequence"/>
</dbReference>
<proteinExistence type="predicted"/>
<evidence type="ECO:0000313" key="2">
    <source>
        <dbReference type="Proteomes" id="UP001602013"/>
    </source>
</evidence>
<protein>
    <submittedName>
        <fullName evidence="1">Uncharacterized protein</fullName>
    </submittedName>
</protein>
<sequence>MNRQEIEEFATKLAPVLDGFTVEIADDRPVHLVRSDGACLVVHRVWKCPERVKIIAGYPDGDAGYGLPRHEITAAVVRGPERIAADIRRRLLPTYERDLAIVRERLTEAAVADAQRARFAGRLRRLIPAAHVVDEGRRLAARWYVGTAAYVLTASGEASTCRIEIDGADHDLVARMARALTQEQ</sequence>
<dbReference type="EMBL" id="JBIASD010000025">
    <property type="protein sequence ID" value="MFF3669876.1"/>
    <property type="molecule type" value="Genomic_DNA"/>
</dbReference>
<comment type="caution">
    <text evidence="1">The sequence shown here is derived from an EMBL/GenBank/DDBJ whole genome shotgun (WGS) entry which is preliminary data.</text>
</comment>
<evidence type="ECO:0000313" key="1">
    <source>
        <dbReference type="EMBL" id="MFF3669876.1"/>
    </source>
</evidence>
<organism evidence="1 2">
    <name type="scientific">Microtetraspora malaysiensis</name>
    <dbReference type="NCBI Taxonomy" id="161358"/>
    <lineage>
        <taxon>Bacteria</taxon>
        <taxon>Bacillati</taxon>
        <taxon>Actinomycetota</taxon>
        <taxon>Actinomycetes</taxon>
        <taxon>Streptosporangiales</taxon>
        <taxon>Streptosporangiaceae</taxon>
        <taxon>Microtetraspora</taxon>
    </lineage>
</organism>
<gene>
    <name evidence="1" type="ORF">ACFYXI_30240</name>
</gene>
<keyword evidence="2" id="KW-1185">Reference proteome</keyword>